<feature type="binding site" description="via carbamate group" evidence="5 8">
    <location>
        <position position="219"/>
    </location>
    <ligand>
        <name>Ni(2+)</name>
        <dbReference type="ChEBI" id="CHEBI:49786"/>
        <label>2</label>
    </ligand>
</feature>
<feature type="domain" description="Urease" evidence="13">
    <location>
        <begin position="131"/>
        <end position="570"/>
    </location>
</feature>
<evidence type="ECO:0000313" key="14">
    <source>
        <dbReference type="EMBL" id="SMF02537.1"/>
    </source>
</evidence>
<dbReference type="InterPro" id="IPR032466">
    <property type="entry name" value="Metal_Hydrolase"/>
</dbReference>
<evidence type="ECO:0000256" key="1">
    <source>
        <dbReference type="ARBA" id="ARBA00004897"/>
    </source>
</evidence>
<feature type="binding site" evidence="5 8">
    <location>
        <position position="362"/>
    </location>
    <ligand>
        <name>Ni(2+)</name>
        <dbReference type="ChEBI" id="CHEBI:49786"/>
        <label>1</label>
    </ligand>
</feature>
<keyword evidence="15" id="KW-1185">Reference proteome</keyword>
<name>A0A1Y6BDW3_9PROT</name>
<keyword evidence="2 5" id="KW-0533">Nickel</keyword>
<feature type="binding site" description="via carbamate group" evidence="5 8">
    <location>
        <position position="219"/>
    </location>
    <ligand>
        <name>Ni(2+)</name>
        <dbReference type="ChEBI" id="CHEBI:49786"/>
        <label>1</label>
    </ligand>
</feature>
<feature type="binding site" evidence="5 8">
    <location>
        <position position="136"/>
    </location>
    <ligand>
        <name>Ni(2+)</name>
        <dbReference type="ChEBI" id="CHEBI:49786"/>
        <label>1</label>
    </ligand>
</feature>
<dbReference type="SUPFAM" id="SSF51556">
    <property type="entry name" value="Metallo-dependent hydrolases"/>
    <property type="match status" value="1"/>
</dbReference>
<dbReference type="InterPro" id="IPR011059">
    <property type="entry name" value="Metal-dep_hydrolase_composite"/>
</dbReference>
<dbReference type="PANTHER" id="PTHR43440:SF1">
    <property type="entry name" value="UREASE"/>
    <property type="match status" value="1"/>
</dbReference>
<dbReference type="GO" id="GO:0005737">
    <property type="term" value="C:cytoplasm"/>
    <property type="evidence" value="ECO:0007669"/>
    <property type="project" value="UniProtKB-SubCell"/>
</dbReference>
<dbReference type="STRING" id="560819.SAMN05428998_10364"/>
<dbReference type="UniPathway" id="UPA00258">
    <property type="reaction ID" value="UER00370"/>
</dbReference>
<dbReference type="PANTHER" id="PTHR43440">
    <property type="entry name" value="UREASE"/>
    <property type="match status" value="1"/>
</dbReference>
<dbReference type="EC" id="3.5.1.5" evidence="5 6"/>
<dbReference type="PROSITE" id="PS01120">
    <property type="entry name" value="UREASE_1"/>
    <property type="match status" value="1"/>
</dbReference>
<dbReference type="InterPro" id="IPR029754">
    <property type="entry name" value="Urease_Ni-bd"/>
</dbReference>
<dbReference type="EMBL" id="FWZX01000003">
    <property type="protein sequence ID" value="SMF02537.1"/>
    <property type="molecule type" value="Genomic_DNA"/>
</dbReference>
<dbReference type="Pfam" id="PF01979">
    <property type="entry name" value="Amidohydro_1"/>
    <property type="match status" value="1"/>
</dbReference>
<dbReference type="InterPro" id="IPR005848">
    <property type="entry name" value="Urease_asu"/>
</dbReference>
<feature type="binding site" evidence="5 8">
    <location>
        <position position="248"/>
    </location>
    <ligand>
        <name>Ni(2+)</name>
        <dbReference type="ChEBI" id="CHEBI:49786"/>
        <label>2</label>
    </ligand>
</feature>
<evidence type="ECO:0000256" key="8">
    <source>
        <dbReference type="PIRSR" id="PIRSR611612-51"/>
    </source>
</evidence>
<dbReference type="InterPro" id="IPR017951">
    <property type="entry name" value="Urease_asu_c"/>
</dbReference>
<dbReference type="Gene3D" id="2.30.40.10">
    <property type="entry name" value="Urease, subunit C, domain 1"/>
    <property type="match status" value="1"/>
</dbReference>
<dbReference type="CDD" id="cd00375">
    <property type="entry name" value="Urease_alpha"/>
    <property type="match status" value="1"/>
</dbReference>
<feature type="binding site" evidence="5 10">
    <location>
        <position position="221"/>
    </location>
    <ligand>
        <name>substrate</name>
    </ligand>
</feature>
<dbReference type="NCBIfam" id="NF009685">
    <property type="entry name" value="PRK13206.1"/>
    <property type="match status" value="1"/>
</dbReference>
<dbReference type="GO" id="GO:0043419">
    <property type="term" value="P:urea catabolic process"/>
    <property type="evidence" value="ECO:0007669"/>
    <property type="project" value="UniProtKB-UniRule"/>
</dbReference>
<dbReference type="Gene3D" id="3.20.20.140">
    <property type="entry name" value="Metal-dependent hydrolases"/>
    <property type="match status" value="1"/>
</dbReference>
<keyword evidence="4 5" id="KW-0378">Hydrolase</keyword>
<dbReference type="Proteomes" id="UP000192917">
    <property type="component" value="Unassembled WGS sequence"/>
</dbReference>
<evidence type="ECO:0000259" key="13">
    <source>
        <dbReference type="PROSITE" id="PS51368"/>
    </source>
</evidence>
<comment type="pathway">
    <text evidence="1 5">Nitrogen metabolism; urea degradation; CO(2) and NH(3) from urea (urease route): step 1/1.</text>
</comment>
<evidence type="ECO:0000256" key="5">
    <source>
        <dbReference type="HAMAP-Rule" id="MF_01953"/>
    </source>
</evidence>
<comment type="catalytic activity">
    <reaction evidence="5 11">
        <text>urea + 2 H2O + H(+) = hydrogencarbonate + 2 NH4(+)</text>
        <dbReference type="Rhea" id="RHEA:20557"/>
        <dbReference type="ChEBI" id="CHEBI:15377"/>
        <dbReference type="ChEBI" id="CHEBI:15378"/>
        <dbReference type="ChEBI" id="CHEBI:16199"/>
        <dbReference type="ChEBI" id="CHEBI:17544"/>
        <dbReference type="ChEBI" id="CHEBI:28938"/>
        <dbReference type="EC" id="3.5.1.5"/>
    </reaction>
</comment>
<evidence type="ECO:0000256" key="7">
    <source>
        <dbReference type="PIRSR" id="PIRSR611612-50"/>
    </source>
</evidence>
<dbReference type="InterPro" id="IPR050112">
    <property type="entry name" value="Urease_alpha_subunit"/>
</dbReference>
<dbReference type="PRINTS" id="PR01752">
    <property type="entry name" value="UREASE"/>
</dbReference>
<comment type="similarity">
    <text evidence="5 12">Belongs to the metallo-dependent hydrolases superfamily. Urease alpha subunit family.</text>
</comment>
<feature type="modified residue" description="N6-carboxylysine" evidence="5 7">
    <location>
        <position position="219"/>
    </location>
</feature>
<dbReference type="RefSeq" id="WP_085121517.1">
    <property type="nucleotide sequence ID" value="NZ_FWZX01000003.1"/>
</dbReference>
<feature type="binding site" evidence="5 8">
    <location>
        <position position="274"/>
    </location>
    <ligand>
        <name>Ni(2+)</name>
        <dbReference type="ChEBI" id="CHEBI:49786"/>
        <label>2</label>
    </ligand>
</feature>
<reference evidence="14 15" key="1">
    <citation type="submission" date="2017-04" db="EMBL/GenBank/DDBJ databases">
        <authorList>
            <person name="Afonso C.L."/>
            <person name="Miller P.J."/>
            <person name="Scott M.A."/>
            <person name="Spackman E."/>
            <person name="Goraichik I."/>
            <person name="Dimitrov K.M."/>
            <person name="Suarez D.L."/>
            <person name="Swayne D.E."/>
        </authorList>
    </citation>
    <scope>NUCLEOTIDE SEQUENCE [LARGE SCALE GENOMIC DNA]</scope>
    <source>
        <strain evidence="14 15">USBA 355</strain>
    </source>
</reference>
<dbReference type="Pfam" id="PF00449">
    <property type="entry name" value="Urease_alpha"/>
    <property type="match status" value="1"/>
</dbReference>
<dbReference type="SUPFAM" id="SSF51338">
    <property type="entry name" value="Composite domain of metallo-dependent hydrolases"/>
    <property type="match status" value="2"/>
</dbReference>
<feature type="binding site" evidence="5 8">
    <location>
        <position position="138"/>
    </location>
    <ligand>
        <name>Ni(2+)</name>
        <dbReference type="ChEBI" id="CHEBI:49786"/>
        <label>1</label>
    </ligand>
</feature>
<evidence type="ECO:0000256" key="2">
    <source>
        <dbReference type="ARBA" id="ARBA00022596"/>
    </source>
</evidence>
<comment type="PTM">
    <text evidence="7">Carbamylation allows a single lysine to coordinate two nickel ions.</text>
</comment>
<keyword evidence="3 5" id="KW-0479">Metal-binding</keyword>
<dbReference type="InterPro" id="IPR017950">
    <property type="entry name" value="Urease_AS"/>
</dbReference>
<dbReference type="GO" id="GO:0009039">
    <property type="term" value="F:urease activity"/>
    <property type="evidence" value="ECO:0007669"/>
    <property type="project" value="UniProtKB-UniRule"/>
</dbReference>
<dbReference type="PROSITE" id="PS00145">
    <property type="entry name" value="UREASE_2"/>
    <property type="match status" value="1"/>
</dbReference>
<gene>
    <name evidence="5" type="primary">ureC</name>
    <name evidence="14" type="ORF">SAMN05428998_10364</name>
</gene>
<protein>
    <recommendedName>
        <fullName evidence="5 6">Urease subunit alpha</fullName>
        <ecNumber evidence="5 6">3.5.1.5</ecNumber>
    </recommendedName>
    <alternativeName>
        <fullName evidence="5">Urea amidohydrolase subunit alpha</fullName>
    </alternativeName>
</protein>
<evidence type="ECO:0000313" key="15">
    <source>
        <dbReference type="Proteomes" id="UP000192917"/>
    </source>
</evidence>
<keyword evidence="5 10" id="KW-0963">Cytoplasm</keyword>
<evidence type="ECO:0000256" key="6">
    <source>
        <dbReference type="NCBIfam" id="TIGR01792"/>
    </source>
</evidence>
<dbReference type="InterPro" id="IPR006680">
    <property type="entry name" value="Amidohydro-rel"/>
</dbReference>
<accession>A0A1Y6BDW3</accession>
<evidence type="ECO:0000256" key="9">
    <source>
        <dbReference type="PIRSR" id="PIRSR611612-52"/>
    </source>
</evidence>
<dbReference type="NCBIfam" id="NF009686">
    <property type="entry name" value="PRK13207.1"/>
    <property type="match status" value="1"/>
</dbReference>
<feature type="active site" description="Proton donor" evidence="5 9">
    <location>
        <position position="322"/>
    </location>
</feature>
<dbReference type="HAMAP" id="MF_01953">
    <property type="entry name" value="Urease_alpha"/>
    <property type="match status" value="1"/>
</dbReference>
<dbReference type="GO" id="GO:0016151">
    <property type="term" value="F:nickel cation binding"/>
    <property type="evidence" value="ECO:0007669"/>
    <property type="project" value="UniProtKB-UniRule"/>
</dbReference>
<organism evidence="14 15">
    <name type="scientific">Tistlia consotensis USBA 355</name>
    <dbReference type="NCBI Taxonomy" id="560819"/>
    <lineage>
        <taxon>Bacteria</taxon>
        <taxon>Pseudomonadati</taxon>
        <taxon>Pseudomonadota</taxon>
        <taxon>Alphaproteobacteria</taxon>
        <taxon>Rhodospirillales</taxon>
        <taxon>Rhodovibrionaceae</taxon>
        <taxon>Tistlia</taxon>
    </lineage>
</organism>
<sequence length="570" mass="60745">MATRIGRAAYADMYGPTVGDRVRLADTELFIEVEEDRTTYGEEVKFGGGKVIRDGMGQSQATRAQGAVDTVITNALILDHWGIVKADIGIRDGRIAAIGKAGNPDVQPGVDIVVGPSTEAIAGEGKIVTAGGLDVHIHFICPQQIEEALYSGITTMMGGGTGPATGTNATTCTPGPWHLARMLQAAEAFPMNLGFFGKGNASLPAGLVEQVEAGACGLKLHEDWGTTPGAIDCCLSVADDLDVQVLIHTDTLNESGFVENTIRAFKGRTIHAFHTEGAGGGHAPDIIKVCGEANVIPSSTNPTRPYTVNTLDEHLDMLMVCHHLDQRIPEDVAFAESRIRKETIAAEDILHDLGAFSIISSDSQAMGRVGEVVIRTWQTADKMKRQFGRLAGETGENDNLRARRYVAKYTINPAIAQGVAGHVGSVEVGKLADLVLWSPAFFGVKPALVLKCGTIAAAVMGDPNASIPTPQPEYMRPMFGAFGRSLTESSVTFVSQAGLERDLGRRFGLAKTLLPVRNTRGGIGKAAMKLNDLLPAIEVDPETYEVRADGRLLTCAPAEVLPMAQRYFLF</sequence>
<dbReference type="InterPro" id="IPR011612">
    <property type="entry name" value="Urease_alpha_N_dom"/>
</dbReference>
<dbReference type="AlphaFoldDB" id="A0A1Y6BDW3"/>
<evidence type="ECO:0000256" key="3">
    <source>
        <dbReference type="ARBA" id="ARBA00022723"/>
    </source>
</evidence>
<proteinExistence type="inferred from homology"/>
<dbReference type="PROSITE" id="PS51368">
    <property type="entry name" value="UREASE_3"/>
    <property type="match status" value="1"/>
</dbReference>
<dbReference type="NCBIfam" id="TIGR01792">
    <property type="entry name" value="urease_alph"/>
    <property type="match status" value="1"/>
</dbReference>
<evidence type="ECO:0000256" key="11">
    <source>
        <dbReference type="RuleBase" id="RU000510"/>
    </source>
</evidence>
<evidence type="ECO:0000256" key="12">
    <source>
        <dbReference type="RuleBase" id="RU004158"/>
    </source>
</evidence>
<comment type="subunit">
    <text evidence="5">Heterotrimer of UreA (gamma), UreB (beta) and UreC (alpha) subunits. Three heterotrimers associate to form the active enzyme.</text>
</comment>
<comment type="PTM">
    <text evidence="5">Carboxylation allows a single lysine to coordinate two nickel ions.</text>
</comment>
<comment type="cofactor">
    <cofactor evidence="5 8 11">
        <name>Ni cation</name>
        <dbReference type="ChEBI" id="CHEBI:25516"/>
    </cofactor>
    <text evidence="5 8 11">Binds 2 nickel ions per subunit.</text>
</comment>
<evidence type="ECO:0000256" key="4">
    <source>
        <dbReference type="ARBA" id="ARBA00022801"/>
    </source>
</evidence>
<evidence type="ECO:0000256" key="10">
    <source>
        <dbReference type="PROSITE-ProRule" id="PRU00700"/>
    </source>
</evidence>
<comment type="subcellular location">
    <subcellularLocation>
        <location evidence="5 10">Cytoplasm</location>
    </subcellularLocation>
</comment>